<reference evidence="1 2" key="1">
    <citation type="journal article" date="2012" name="J. Bacteriol.">
        <title>Genome sequence of benzo(a)pyrene-degrading bacterium Novosphingobium pentaromativorans US6-1.</title>
        <authorList>
            <person name="Luo Y.R."/>
            <person name="Kang S.G."/>
            <person name="Kim S.J."/>
            <person name="Kim M.R."/>
            <person name="Li N."/>
            <person name="Lee J.H."/>
            <person name="Kwon K.K."/>
        </authorList>
    </citation>
    <scope>NUCLEOTIDE SEQUENCE [LARGE SCALE GENOMIC DNA]</scope>
    <source>
        <strain evidence="1 2">US6-1</strain>
    </source>
</reference>
<evidence type="ECO:0000313" key="1">
    <source>
        <dbReference type="EMBL" id="EHJ62675.1"/>
    </source>
</evidence>
<organism evidence="1 2">
    <name type="scientific">Novosphingobium pentaromativorans US6-1</name>
    <dbReference type="NCBI Taxonomy" id="1088721"/>
    <lineage>
        <taxon>Bacteria</taxon>
        <taxon>Pseudomonadati</taxon>
        <taxon>Pseudomonadota</taxon>
        <taxon>Alphaproteobacteria</taxon>
        <taxon>Sphingomonadales</taxon>
        <taxon>Sphingomonadaceae</taxon>
        <taxon>Novosphingobium</taxon>
    </lineage>
</organism>
<proteinExistence type="predicted"/>
<name>G6E7N3_9SPHN</name>
<keyword evidence="2" id="KW-1185">Reference proteome</keyword>
<dbReference type="AlphaFoldDB" id="G6E7N3"/>
<dbReference type="PATRIC" id="fig|1088721.3.peg.183"/>
<protein>
    <submittedName>
        <fullName evidence="1">Uncharacterized protein</fullName>
    </submittedName>
</protein>
<evidence type="ECO:0000313" key="2">
    <source>
        <dbReference type="Proteomes" id="UP000004030"/>
    </source>
</evidence>
<dbReference type="EMBL" id="AGFM01000006">
    <property type="protein sequence ID" value="EHJ62675.1"/>
    <property type="molecule type" value="Genomic_DNA"/>
</dbReference>
<dbReference type="Proteomes" id="UP000004030">
    <property type="component" value="Unassembled WGS sequence"/>
</dbReference>
<sequence length="373" mass="39958">MGDRAGPAAVAVIAQQTLAQRGAHRILQLGVERGAHPQAAGVDAVGAVLGLLAIAVDQAAANFLDEVAIARVVIGSALSNQAKRLGLGLLCVFLACPAIADHLVQHPVAPLKRALGMLLAAVDFRRARQDRKESRLAERQLIDVLVEISARGGLHAERTTAQRDLVEIELEDLLLGQHAFDAAGQHHFLQLAGDRVLVANQNVLGDLLGDSRATLGALTAAVLGDVVDHRARKAAEIDAAMGPERAVLRREEGVHQRTRKIDEAQLHAPFARVTVDDLAIEAAHHGRQRRLVLEQLVRVRQVARQENPETDQTDQADDAQIGEAAHPVAGAPELADYGEPSRRFPADPESEVFRRLLAALLVRLVGHCASPLA</sequence>
<comment type="caution">
    <text evidence="1">The sequence shown here is derived from an EMBL/GenBank/DDBJ whole genome shotgun (WGS) entry which is preliminary data.</text>
</comment>
<gene>
    <name evidence="1" type="ORF">NSU_0187</name>
</gene>
<accession>G6E7N3</accession>